<keyword evidence="3" id="KW-0560">Oxidoreductase</keyword>
<name>A0A1L9X5Y1_ASPA1</name>
<dbReference type="PANTHER" id="PTHR10543">
    <property type="entry name" value="BETA-CAROTENE DIOXYGENASE"/>
    <property type="match status" value="1"/>
</dbReference>
<feature type="binding site" evidence="5">
    <location>
        <position position="222"/>
    </location>
    <ligand>
        <name>Fe cation</name>
        <dbReference type="ChEBI" id="CHEBI:24875"/>
        <note>catalytic</note>
    </ligand>
</feature>
<dbReference type="Pfam" id="PF03055">
    <property type="entry name" value="RPE65"/>
    <property type="match status" value="1"/>
</dbReference>
<keyword evidence="2 5" id="KW-0479">Metal-binding</keyword>
<dbReference type="PANTHER" id="PTHR10543:SF24">
    <property type="entry name" value="CAROTENOID ISOMEROOXYGENASE"/>
    <property type="match status" value="1"/>
</dbReference>
<feature type="binding site" evidence="5">
    <location>
        <position position="271"/>
    </location>
    <ligand>
        <name>Fe cation</name>
        <dbReference type="ChEBI" id="CHEBI:24875"/>
        <note>catalytic</note>
    </ligand>
</feature>
<dbReference type="EMBL" id="KV878971">
    <property type="protein sequence ID" value="OJK03876.1"/>
    <property type="molecule type" value="Genomic_DNA"/>
</dbReference>
<organism evidence="6 7">
    <name type="scientific">Aspergillus aculeatus (strain ATCC 16872 / CBS 172.66 / WB 5094)</name>
    <dbReference type="NCBI Taxonomy" id="690307"/>
    <lineage>
        <taxon>Eukaryota</taxon>
        <taxon>Fungi</taxon>
        <taxon>Dikarya</taxon>
        <taxon>Ascomycota</taxon>
        <taxon>Pezizomycotina</taxon>
        <taxon>Eurotiomycetes</taxon>
        <taxon>Eurotiomycetidae</taxon>
        <taxon>Eurotiales</taxon>
        <taxon>Aspergillaceae</taxon>
        <taxon>Aspergillus</taxon>
        <taxon>Aspergillus subgen. Circumdati</taxon>
    </lineage>
</organism>
<evidence type="ECO:0000313" key="7">
    <source>
        <dbReference type="Proteomes" id="UP000184546"/>
    </source>
</evidence>
<dbReference type="OMA" id="SCMAFHR"/>
<gene>
    <name evidence="6" type="ORF">ASPACDRAFT_57241</name>
</gene>
<evidence type="ECO:0000313" key="6">
    <source>
        <dbReference type="EMBL" id="OJK03876.1"/>
    </source>
</evidence>
<dbReference type="RefSeq" id="XP_020060215.1">
    <property type="nucleotide sequence ID" value="XM_020203220.1"/>
</dbReference>
<protein>
    <recommendedName>
        <fullName evidence="8">Dioxygenase</fullName>
    </recommendedName>
</protein>
<comment type="cofactor">
    <cofactor evidence="5">
        <name>Fe(2+)</name>
        <dbReference type="ChEBI" id="CHEBI:29033"/>
    </cofactor>
    <text evidence="5">Binds 1 Fe(2+) ion per subunit.</text>
</comment>
<keyword evidence="4 5" id="KW-0408">Iron</keyword>
<dbReference type="AlphaFoldDB" id="A0A1L9X5Y1"/>
<accession>A0A1L9X5Y1</accession>
<evidence type="ECO:0000256" key="5">
    <source>
        <dbReference type="PIRSR" id="PIRSR604294-1"/>
    </source>
</evidence>
<dbReference type="GO" id="GO:0046872">
    <property type="term" value="F:metal ion binding"/>
    <property type="evidence" value="ECO:0007669"/>
    <property type="project" value="UniProtKB-KW"/>
</dbReference>
<evidence type="ECO:0000256" key="1">
    <source>
        <dbReference type="ARBA" id="ARBA00006787"/>
    </source>
</evidence>
<dbReference type="GeneID" id="30977034"/>
<dbReference type="VEuPathDB" id="FungiDB:ASPACDRAFT_57241"/>
<feature type="binding site" evidence="5">
    <location>
        <position position="550"/>
    </location>
    <ligand>
        <name>Fe cation</name>
        <dbReference type="ChEBI" id="CHEBI:24875"/>
        <note>catalytic</note>
    </ligand>
</feature>
<dbReference type="GO" id="GO:0010436">
    <property type="term" value="F:carotenoid dioxygenase activity"/>
    <property type="evidence" value="ECO:0007669"/>
    <property type="project" value="TreeGrafter"/>
</dbReference>
<dbReference type="InterPro" id="IPR004294">
    <property type="entry name" value="Carotenoid_Oase"/>
</dbReference>
<feature type="binding site" evidence="5">
    <location>
        <position position="340"/>
    </location>
    <ligand>
        <name>Fe cation</name>
        <dbReference type="ChEBI" id="CHEBI:24875"/>
        <note>catalytic</note>
    </ligand>
</feature>
<reference evidence="7" key="1">
    <citation type="journal article" date="2017" name="Genome Biol.">
        <title>Comparative genomics reveals high biological diversity and specific adaptations in the industrially and medically important fungal genus Aspergillus.</title>
        <authorList>
            <person name="de Vries R.P."/>
            <person name="Riley R."/>
            <person name="Wiebenga A."/>
            <person name="Aguilar-Osorio G."/>
            <person name="Amillis S."/>
            <person name="Uchima C.A."/>
            <person name="Anderluh G."/>
            <person name="Asadollahi M."/>
            <person name="Askin M."/>
            <person name="Barry K."/>
            <person name="Battaglia E."/>
            <person name="Bayram O."/>
            <person name="Benocci T."/>
            <person name="Braus-Stromeyer S.A."/>
            <person name="Caldana C."/>
            <person name="Canovas D."/>
            <person name="Cerqueira G.C."/>
            <person name="Chen F."/>
            <person name="Chen W."/>
            <person name="Choi C."/>
            <person name="Clum A."/>
            <person name="Dos Santos R.A."/>
            <person name="Damasio A.R."/>
            <person name="Diallinas G."/>
            <person name="Emri T."/>
            <person name="Fekete E."/>
            <person name="Flipphi M."/>
            <person name="Freyberg S."/>
            <person name="Gallo A."/>
            <person name="Gournas C."/>
            <person name="Habgood R."/>
            <person name="Hainaut M."/>
            <person name="Harispe M.L."/>
            <person name="Henrissat B."/>
            <person name="Hilden K.S."/>
            <person name="Hope R."/>
            <person name="Hossain A."/>
            <person name="Karabika E."/>
            <person name="Karaffa L."/>
            <person name="Karanyi Z."/>
            <person name="Krasevec N."/>
            <person name="Kuo A."/>
            <person name="Kusch H."/>
            <person name="LaButti K."/>
            <person name="Lagendijk E.L."/>
            <person name="Lapidus A."/>
            <person name="Levasseur A."/>
            <person name="Lindquist E."/>
            <person name="Lipzen A."/>
            <person name="Logrieco A.F."/>
            <person name="MacCabe A."/>
            <person name="Maekelae M.R."/>
            <person name="Malavazi I."/>
            <person name="Melin P."/>
            <person name="Meyer V."/>
            <person name="Mielnichuk N."/>
            <person name="Miskei M."/>
            <person name="Molnar A.P."/>
            <person name="Mule G."/>
            <person name="Ngan C.Y."/>
            <person name="Orejas M."/>
            <person name="Orosz E."/>
            <person name="Ouedraogo J.P."/>
            <person name="Overkamp K.M."/>
            <person name="Park H.-S."/>
            <person name="Perrone G."/>
            <person name="Piumi F."/>
            <person name="Punt P.J."/>
            <person name="Ram A.F."/>
            <person name="Ramon A."/>
            <person name="Rauscher S."/>
            <person name="Record E."/>
            <person name="Riano-Pachon D.M."/>
            <person name="Robert V."/>
            <person name="Roehrig J."/>
            <person name="Ruller R."/>
            <person name="Salamov A."/>
            <person name="Salih N.S."/>
            <person name="Samson R.A."/>
            <person name="Sandor E."/>
            <person name="Sanguinetti M."/>
            <person name="Schuetze T."/>
            <person name="Sepcic K."/>
            <person name="Shelest E."/>
            <person name="Sherlock G."/>
            <person name="Sophianopoulou V."/>
            <person name="Squina F.M."/>
            <person name="Sun H."/>
            <person name="Susca A."/>
            <person name="Todd R.B."/>
            <person name="Tsang A."/>
            <person name="Unkles S.E."/>
            <person name="van de Wiele N."/>
            <person name="van Rossen-Uffink D."/>
            <person name="Oliveira J.V."/>
            <person name="Vesth T.C."/>
            <person name="Visser J."/>
            <person name="Yu J.-H."/>
            <person name="Zhou M."/>
            <person name="Andersen M.R."/>
            <person name="Archer D.B."/>
            <person name="Baker S.E."/>
            <person name="Benoit I."/>
            <person name="Brakhage A.A."/>
            <person name="Braus G.H."/>
            <person name="Fischer R."/>
            <person name="Frisvad J.C."/>
            <person name="Goldman G.H."/>
            <person name="Houbraken J."/>
            <person name="Oakley B."/>
            <person name="Pocsi I."/>
            <person name="Scazzocchio C."/>
            <person name="Seiboth B."/>
            <person name="vanKuyk P.A."/>
            <person name="Wortman J."/>
            <person name="Dyer P.S."/>
            <person name="Grigoriev I.V."/>
        </authorList>
    </citation>
    <scope>NUCLEOTIDE SEQUENCE [LARGE SCALE GENOMIC DNA]</scope>
    <source>
        <strain evidence="7">ATCC 16872 / CBS 172.66 / WB 5094</strain>
    </source>
</reference>
<proteinExistence type="inferred from homology"/>
<evidence type="ECO:0000256" key="2">
    <source>
        <dbReference type="ARBA" id="ARBA00022723"/>
    </source>
</evidence>
<dbReference type="STRING" id="690307.A0A1L9X5Y1"/>
<dbReference type="Proteomes" id="UP000184546">
    <property type="component" value="Unassembled WGS sequence"/>
</dbReference>
<keyword evidence="7" id="KW-1185">Reference proteome</keyword>
<evidence type="ECO:0000256" key="3">
    <source>
        <dbReference type="ARBA" id="ARBA00023002"/>
    </source>
</evidence>
<sequence>MTTTQNTQVEDHFNNWPNVQGFDANYEVKDPVELPVEGIIPAYTAGTLYRTGPGSYKVDTEQGETVELSYWFDGYSQTHRFQLVAPDADQPLRVYYNSRFSVDRLIEETRKSGSLKPTTFGQKRDPCKAVYNKVQTEYEPASQSTPPHPAAVNVGVTLSVNMPGLGTETSDRWDTSTGIKTLWAKTDYNIFKQLDPVTLEPIGLARQQNLHPDLAGERAAAHARSDPKTGDVFNYNLTHSPEPTYRVFRTSASTGETTILATFPATPAYLHSLFLTEDYVVICVWNAHLDVSVFDTPVHSVLDAIEPFDPTKPSMWYVIDRQSSQGLVGSYAGPPFFCFHSINAWQEPSAFNSAGGVDIVADLVMFDNLDFLFSLYYENLLSNISPAKARLGAPGRTDSTRSTVARFRLPLIPAYTPASPNPQPQKAILERTTCKPISPELPTLNPSYVTRKNRYTYSIGARGESTFFDCIMKLDNDHPETPQIWAQHAHSPGEPIFVADPQGTNEDDGVLLSVVLDGHSGKSYLLCLDARDLSVLGKARVDGPVAFGFHGQHVPLAGGIIPTGDY</sequence>
<evidence type="ECO:0000256" key="4">
    <source>
        <dbReference type="ARBA" id="ARBA00023004"/>
    </source>
</evidence>
<comment type="similarity">
    <text evidence="1">Belongs to the carotenoid oxygenase family.</text>
</comment>
<evidence type="ECO:0008006" key="8">
    <source>
        <dbReference type="Google" id="ProtNLM"/>
    </source>
</evidence>
<dbReference type="GO" id="GO:0016121">
    <property type="term" value="P:carotene catabolic process"/>
    <property type="evidence" value="ECO:0007669"/>
    <property type="project" value="TreeGrafter"/>
</dbReference>
<dbReference type="OrthoDB" id="407010at2759"/>